<name>A0AAN6UMM7_9PEZI</name>
<gene>
    <name evidence="1" type="ORF">BT67DRAFT_254467</name>
</gene>
<dbReference type="EMBL" id="MU853405">
    <property type="protein sequence ID" value="KAK4135569.1"/>
    <property type="molecule type" value="Genomic_DNA"/>
</dbReference>
<reference evidence="1" key="1">
    <citation type="journal article" date="2023" name="Mol. Phylogenet. Evol.">
        <title>Genome-scale phylogeny and comparative genomics of the fungal order Sordariales.</title>
        <authorList>
            <person name="Hensen N."/>
            <person name="Bonometti L."/>
            <person name="Westerberg I."/>
            <person name="Brannstrom I.O."/>
            <person name="Guillou S."/>
            <person name="Cros-Aarteil S."/>
            <person name="Calhoun S."/>
            <person name="Haridas S."/>
            <person name="Kuo A."/>
            <person name="Mondo S."/>
            <person name="Pangilinan J."/>
            <person name="Riley R."/>
            <person name="LaButti K."/>
            <person name="Andreopoulos B."/>
            <person name="Lipzen A."/>
            <person name="Chen C."/>
            <person name="Yan M."/>
            <person name="Daum C."/>
            <person name="Ng V."/>
            <person name="Clum A."/>
            <person name="Steindorff A."/>
            <person name="Ohm R.A."/>
            <person name="Martin F."/>
            <person name="Silar P."/>
            <person name="Natvig D.O."/>
            <person name="Lalanne C."/>
            <person name="Gautier V."/>
            <person name="Ament-Velasquez S.L."/>
            <person name="Kruys A."/>
            <person name="Hutchinson M.I."/>
            <person name="Powell A.J."/>
            <person name="Barry K."/>
            <person name="Miller A.N."/>
            <person name="Grigoriev I.V."/>
            <person name="Debuchy R."/>
            <person name="Gladieux P."/>
            <person name="Hiltunen Thoren M."/>
            <person name="Johannesson H."/>
        </authorList>
    </citation>
    <scope>NUCLEOTIDE SEQUENCE</scope>
    <source>
        <strain evidence="1">CBS 123565</strain>
    </source>
</reference>
<evidence type="ECO:0000313" key="2">
    <source>
        <dbReference type="Proteomes" id="UP001304895"/>
    </source>
</evidence>
<organism evidence="1 2">
    <name type="scientific">Trichocladium antarcticum</name>
    <dbReference type="NCBI Taxonomy" id="1450529"/>
    <lineage>
        <taxon>Eukaryota</taxon>
        <taxon>Fungi</taxon>
        <taxon>Dikarya</taxon>
        <taxon>Ascomycota</taxon>
        <taxon>Pezizomycotina</taxon>
        <taxon>Sordariomycetes</taxon>
        <taxon>Sordariomycetidae</taxon>
        <taxon>Sordariales</taxon>
        <taxon>Chaetomiaceae</taxon>
        <taxon>Trichocladium</taxon>
    </lineage>
</organism>
<keyword evidence="2" id="KW-1185">Reference proteome</keyword>
<evidence type="ECO:0000313" key="1">
    <source>
        <dbReference type="EMBL" id="KAK4135569.1"/>
    </source>
</evidence>
<dbReference type="AlphaFoldDB" id="A0AAN6UMM7"/>
<comment type="caution">
    <text evidence="1">The sequence shown here is derived from an EMBL/GenBank/DDBJ whole genome shotgun (WGS) entry which is preliminary data.</text>
</comment>
<proteinExistence type="predicted"/>
<sequence length="219" mass="24288">MYFLSGHRSPRPACQATRHATGCGSCRFPGPARHCSSRTPNLRFLSPMAWRKMQPYSQGIGNALAKHVWAVYSSQTNGQDFGRMASCWSRPLTAALPQWILKTPCLRPTYISGCAMPGRSRRSKPPKVSAVCQRLRNSPSTEMQMMVPLTLRTPPSSVRISITRCCTRPPSAFLSPVPTVARSANWNMASPDLRRRCWPGLGICAARAPGAWRNAKTRF</sequence>
<accession>A0AAN6UMM7</accession>
<dbReference type="Proteomes" id="UP001304895">
    <property type="component" value="Unassembled WGS sequence"/>
</dbReference>
<reference evidence="1" key="2">
    <citation type="submission" date="2023-05" db="EMBL/GenBank/DDBJ databases">
        <authorList>
            <consortium name="Lawrence Berkeley National Laboratory"/>
            <person name="Steindorff A."/>
            <person name="Hensen N."/>
            <person name="Bonometti L."/>
            <person name="Westerberg I."/>
            <person name="Brannstrom I.O."/>
            <person name="Guillou S."/>
            <person name="Cros-Aarteil S."/>
            <person name="Calhoun S."/>
            <person name="Haridas S."/>
            <person name="Kuo A."/>
            <person name="Mondo S."/>
            <person name="Pangilinan J."/>
            <person name="Riley R."/>
            <person name="Labutti K."/>
            <person name="Andreopoulos B."/>
            <person name="Lipzen A."/>
            <person name="Chen C."/>
            <person name="Yanf M."/>
            <person name="Daum C."/>
            <person name="Ng V."/>
            <person name="Clum A."/>
            <person name="Ohm R."/>
            <person name="Martin F."/>
            <person name="Silar P."/>
            <person name="Natvig D."/>
            <person name="Lalanne C."/>
            <person name="Gautier V."/>
            <person name="Ament-Velasquez S.L."/>
            <person name="Kruys A."/>
            <person name="Hutchinson M.I."/>
            <person name="Powell A.J."/>
            <person name="Barry K."/>
            <person name="Miller A.N."/>
            <person name="Grigoriev I.V."/>
            <person name="Debuchy R."/>
            <person name="Gladieux P."/>
            <person name="Thoren M.H."/>
            <person name="Johannesson H."/>
        </authorList>
    </citation>
    <scope>NUCLEOTIDE SEQUENCE</scope>
    <source>
        <strain evidence="1">CBS 123565</strain>
    </source>
</reference>
<protein>
    <submittedName>
        <fullName evidence="1">Uncharacterized protein</fullName>
    </submittedName>
</protein>